<dbReference type="CDD" id="cd06173">
    <property type="entry name" value="MFS_MefA_like"/>
    <property type="match status" value="1"/>
</dbReference>
<evidence type="ECO:0000313" key="10">
    <source>
        <dbReference type="Proteomes" id="UP001500893"/>
    </source>
</evidence>
<dbReference type="PROSITE" id="PS50850">
    <property type="entry name" value="MFS"/>
    <property type="match status" value="1"/>
</dbReference>
<gene>
    <name evidence="9" type="ORF">GCM10010521_44460</name>
</gene>
<evidence type="ECO:0000313" key="9">
    <source>
        <dbReference type="EMBL" id="GAA3151856.1"/>
    </source>
</evidence>
<feature type="transmembrane region" description="Helical" evidence="7">
    <location>
        <begin position="313"/>
        <end position="330"/>
    </location>
</feature>
<evidence type="ECO:0000256" key="4">
    <source>
        <dbReference type="ARBA" id="ARBA00022692"/>
    </source>
</evidence>
<feature type="transmembrane region" description="Helical" evidence="7">
    <location>
        <begin position="44"/>
        <end position="65"/>
    </location>
</feature>
<dbReference type="Pfam" id="PF05977">
    <property type="entry name" value="MFS_3"/>
    <property type="match status" value="1"/>
</dbReference>
<feature type="transmembrane region" description="Helical" evidence="7">
    <location>
        <begin position="378"/>
        <end position="398"/>
    </location>
</feature>
<comment type="subcellular location">
    <subcellularLocation>
        <location evidence="1">Cell membrane</location>
        <topology evidence="1">Multi-pass membrane protein</topology>
    </subcellularLocation>
</comment>
<evidence type="ECO:0000256" key="3">
    <source>
        <dbReference type="ARBA" id="ARBA00022475"/>
    </source>
</evidence>
<feature type="transmembrane region" description="Helical" evidence="7">
    <location>
        <begin position="289"/>
        <end position="307"/>
    </location>
</feature>
<keyword evidence="2" id="KW-0813">Transport</keyword>
<feature type="transmembrane region" description="Helical" evidence="7">
    <location>
        <begin position="15"/>
        <end position="38"/>
    </location>
</feature>
<proteinExistence type="predicted"/>
<keyword evidence="6 7" id="KW-0472">Membrane</keyword>
<dbReference type="RefSeq" id="WP_345054748.1">
    <property type="nucleotide sequence ID" value="NZ_BAAAVM010000064.1"/>
</dbReference>
<dbReference type="EMBL" id="BAAAVM010000064">
    <property type="protein sequence ID" value="GAA3151856.1"/>
    <property type="molecule type" value="Genomic_DNA"/>
</dbReference>
<reference evidence="10" key="1">
    <citation type="journal article" date="2019" name="Int. J. Syst. Evol. Microbiol.">
        <title>The Global Catalogue of Microorganisms (GCM) 10K type strain sequencing project: providing services to taxonomists for standard genome sequencing and annotation.</title>
        <authorList>
            <consortium name="The Broad Institute Genomics Platform"/>
            <consortium name="The Broad Institute Genome Sequencing Center for Infectious Disease"/>
            <person name="Wu L."/>
            <person name="Ma J."/>
        </authorList>
    </citation>
    <scope>NUCLEOTIDE SEQUENCE [LARGE SCALE GENOMIC DNA]</scope>
    <source>
        <strain evidence="10">JCM 11574</strain>
    </source>
</reference>
<feature type="transmembrane region" description="Helical" evidence="7">
    <location>
        <begin position="261"/>
        <end position="282"/>
    </location>
</feature>
<feature type="transmembrane region" description="Helical" evidence="7">
    <location>
        <begin position="169"/>
        <end position="189"/>
    </location>
</feature>
<name>A0ABP6NL32_9ACTN</name>
<keyword evidence="5 7" id="KW-1133">Transmembrane helix</keyword>
<feature type="transmembrane region" description="Helical" evidence="7">
    <location>
        <begin position="351"/>
        <end position="372"/>
    </location>
</feature>
<accession>A0ABP6NL32</accession>
<feature type="transmembrane region" description="Helical" evidence="7">
    <location>
        <begin position="224"/>
        <end position="249"/>
    </location>
</feature>
<protein>
    <submittedName>
        <fullName evidence="9">MFS transporter</fullName>
    </submittedName>
</protein>
<evidence type="ECO:0000256" key="6">
    <source>
        <dbReference type="ARBA" id="ARBA00023136"/>
    </source>
</evidence>
<feature type="transmembrane region" description="Helical" evidence="7">
    <location>
        <begin position="140"/>
        <end position="163"/>
    </location>
</feature>
<dbReference type="InterPro" id="IPR036259">
    <property type="entry name" value="MFS_trans_sf"/>
</dbReference>
<keyword evidence="10" id="KW-1185">Reference proteome</keyword>
<sequence>MKTYLTVLRIADYRILWVGALVSLIGDGASWIAMSWLAVTTGGAGSLTILGLCYSSPIVVGGLLAGKIIDRFSRRKLLVADCTVRGAVMLSVPLLALSGLLSMWHLYAVAAVYGLLKILPIGIIPTVIPDLVPKRHLSTAIALESIATNAAGLLGPAIGGALIPLIGVNWVLAVDAVSYFAFALAVLGMKARLDKPGHTVAGAGSGAGRGAWAPVVTFLRTDRVMLVITVAFTTFNVAMGMLIVAQPWLAHERLPGGATMLGILVGVLACAEMAGSVLAGLIPPAVRPMLRIGVLQLVAGAGLLFLLGAHPALVLVGQVVCGIPAAVLVVSSQAVRYERTPEALRGRTMTLMRTLMLSALPVGSVIAGPLLGSGQYTAMVLVMVVLAGGPGLLSLLFVRNAVVNARTSEPVGTASSR</sequence>
<keyword evidence="4 7" id="KW-0812">Transmembrane</keyword>
<organism evidence="9 10">
    <name type="scientific">Streptomyces rameus</name>
    <dbReference type="NCBI Taxonomy" id="68261"/>
    <lineage>
        <taxon>Bacteria</taxon>
        <taxon>Bacillati</taxon>
        <taxon>Actinomycetota</taxon>
        <taxon>Actinomycetes</taxon>
        <taxon>Kitasatosporales</taxon>
        <taxon>Streptomycetaceae</taxon>
        <taxon>Streptomyces</taxon>
    </lineage>
</organism>
<evidence type="ECO:0000256" key="1">
    <source>
        <dbReference type="ARBA" id="ARBA00004651"/>
    </source>
</evidence>
<evidence type="ECO:0000259" key="8">
    <source>
        <dbReference type="PROSITE" id="PS50850"/>
    </source>
</evidence>
<dbReference type="InterPro" id="IPR010290">
    <property type="entry name" value="TM_effector"/>
</dbReference>
<dbReference type="SUPFAM" id="SSF103473">
    <property type="entry name" value="MFS general substrate transporter"/>
    <property type="match status" value="1"/>
</dbReference>
<dbReference type="PANTHER" id="PTHR23513:SF11">
    <property type="entry name" value="STAPHYLOFERRIN A TRANSPORTER"/>
    <property type="match status" value="1"/>
</dbReference>
<feature type="transmembrane region" description="Helical" evidence="7">
    <location>
        <begin position="104"/>
        <end position="128"/>
    </location>
</feature>
<feature type="domain" description="Major facilitator superfamily (MFS) profile" evidence="8">
    <location>
        <begin position="1"/>
        <end position="194"/>
    </location>
</feature>
<evidence type="ECO:0000256" key="7">
    <source>
        <dbReference type="SAM" id="Phobius"/>
    </source>
</evidence>
<keyword evidence="3" id="KW-1003">Cell membrane</keyword>
<evidence type="ECO:0000256" key="5">
    <source>
        <dbReference type="ARBA" id="ARBA00022989"/>
    </source>
</evidence>
<feature type="transmembrane region" description="Helical" evidence="7">
    <location>
        <begin position="77"/>
        <end position="98"/>
    </location>
</feature>
<comment type="caution">
    <text evidence="9">The sequence shown here is derived from an EMBL/GenBank/DDBJ whole genome shotgun (WGS) entry which is preliminary data.</text>
</comment>
<dbReference type="InterPro" id="IPR020846">
    <property type="entry name" value="MFS_dom"/>
</dbReference>
<dbReference type="Proteomes" id="UP001500893">
    <property type="component" value="Unassembled WGS sequence"/>
</dbReference>
<dbReference type="PANTHER" id="PTHR23513">
    <property type="entry name" value="INTEGRAL MEMBRANE EFFLUX PROTEIN-RELATED"/>
    <property type="match status" value="1"/>
</dbReference>
<dbReference type="Gene3D" id="1.20.1250.20">
    <property type="entry name" value="MFS general substrate transporter like domains"/>
    <property type="match status" value="1"/>
</dbReference>
<evidence type="ECO:0000256" key="2">
    <source>
        <dbReference type="ARBA" id="ARBA00022448"/>
    </source>
</evidence>